<dbReference type="Proteomes" id="UP000239936">
    <property type="component" value="Unassembled WGS sequence"/>
</dbReference>
<reference evidence="1 2" key="1">
    <citation type="submission" date="2018-01" db="EMBL/GenBank/DDBJ databases">
        <title>The complete genome sequence of Chromatium okenii LaCa, a purple sulfur bacterium with a turbulent life.</title>
        <authorList>
            <person name="Luedin S.M."/>
            <person name="Liechti N."/>
            <person name="Storelli N."/>
            <person name="Danza F."/>
            <person name="Wittwer M."/>
            <person name="Pothier J.F."/>
            <person name="Tonolla M.A."/>
        </authorList>
    </citation>
    <scope>NUCLEOTIDE SEQUENCE [LARGE SCALE GENOMIC DNA]</scope>
    <source>
        <strain evidence="1 2">LaCa</strain>
    </source>
</reference>
<proteinExistence type="predicted"/>
<organism evidence="1 2">
    <name type="scientific">Chromatium okenii</name>
    <dbReference type="NCBI Taxonomy" id="61644"/>
    <lineage>
        <taxon>Bacteria</taxon>
        <taxon>Pseudomonadati</taxon>
        <taxon>Pseudomonadota</taxon>
        <taxon>Gammaproteobacteria</taxon>
        <taxon>Chromatiales</taxon>
        <taxon>Chromatiaceae</taxon>
        <taxon>Chromatium</taxon>
    </lineage>
</organism>
<dbReference type="AlphaFoldDB" id="A0A2S7XUY1"/>
<keyword evidence="2" id="KW-1185">Reference proteome</keyword>
<sequence length="63" mass="7334">MTLHPQFITDENGNQLSVVLPLEEYETLLNRLEDFQDIEDARAVKDEPTVSWETIKAEMELEV</sequence>
<comment type="caution">
    <text evidence="1">The sequence shown here is derived from an EMBL/GenBank/DDBJ whole genome shotgun (WGS) entry which is preliminary data.</text>
</comment>
<protein>
    <recommendedName>
        <fullName evidence="3">Prevent-host-death family protein</fullName>
    </recommendedName>
</protein>
<evidence type="ECO:0000313" key="1">
    <source>
        <dbReference type="EMBL" id="PQJ97241.1"/>
    </source>
</evidence>
<evidence type="ECO:0000313" key="2">
    <source>
        <dbReference type="Proteomes" id="UP000239936"/>
    </source>
</evidence>
<dbReference type="EMBL" id="PPGH01000018">
    <property type="protein sequence ID" value="PQJ97241.1"/>
    <property type="molecule type" value="Genomic_DNA"/>
</dbReference>
<dbReference type="Pfam" id="PF18506">
    <property type="entry name" value="RelB-like"/>
    <property type="match status" value="1"/>
</dbReference>
<dbReference type="InterPro" id="IPR049537">
    <property type="entry name" value="RelB-like"/>
</dbReference>
<evidence type="ECO:0008006" key="3">
    <source>
        <dbReference type="Google" id="ProtNLM"/>
    </source>
</evidence>
<name>A0A2S7XUY1_9GAMM</name>
<accession>A0A2S7XUY1</accession>
<dbReference type="OrthoDB" id="344755at2"/>
<gene>
    <name evidence="1" type="ORF">CXB77_04450</name>
</gene>